<name>A0A4P6EPK8_9MICO</name>
<feature type="coiled-coil region" evidence="1">
    <location>
        <begin position="131"/>
        <end position="158"/>
    </location>
</feature>
<organism evidence="2 3">
    <name type="scientific">Xylanimonas allomyrinae</name>
    <dbReference type="NCBI Taxonomy" id="2509459"/>
    <lineage>
        <taxon>Bacteria</taxon>
        <taxon>Bacillati</taxon>
        <taxon>Actinomycetota</taxon>
        <taxon>Actinomycetes</taxon>
        <taxon>Micrococcales</taxon>
        <taxon>Promicromonosporaceae</taxon>
        <taxon>Xylanimonas</taxon>
    </lineage>
</organism>
<gene>
    <name evidence="2" type="ORF">ET495_02755</name>
</gene>
<protein>
    <submittedName>
        <fullName evidence="2">Uncharacterized protein</fullName>
    </submittedName>
</protein>
<evidence type="ECO:0000313" key="2">
    <source>
        <dbReference type="EMBL" id="QAY64712.1"/>
    </source>
</evidence>
<reference evidence="2 3" key="1">
    <citation type="submission" date="2019-01" db="EMBL/GenBank/DDBJ databases">
        <title>Genome sequencing of strain 2JSPR-7.</title>
        <authorList>
            <person name="Heo J."/>
            <person name="Kim S.-J."/>
            <person name="Kim J.-S."/>
            <person name="Hong S.-B."/>
            <person name="Kwon S.-W."/>
        </authorList>
    </citation>
    <scope>NUCLEOTIDE SEQUENCE [LARGE SCALE GENOMIC DNA]</scope>
    <source>
        <strain evidence="2 3">2JSPR-7</strain>
    </source>
</reference>
<dbReference type="OrthoDB" id="5144977at2"/>
<evidence type="ECO:0000313" key="3">
    <source>
        <dbReference type="Proteomes" id="UP000291758"/>
    </source>
</evidence>
<keyword evidence="1" id="KW-0175">Coiled coil</keyword>
<sequence>MSVLLVAALGLGAYLWLAADRWRSASNAWQSQAHAQAQRVGELQNDLEAANHELTSARDQLATATTRITTLANEKAQLGDANAAAQQYVDYQKRVSAAAGVVADALDRCTDGQAQLITYLRTPDQYDAADLERYANEVDTLCQQASEANSQLQQELQR</sequence>
<keyword evidence="3" id="KW-1185">Reference proteome</keyword>
<proteinExistence type="predicted"/>
<dbReference type="Proteomes" id="UP000291758">
    <property type="component" value="Chromosome"/>
</dbReference>
<accession>A0A4P6EPK8</accession>
<dbReference type="EMBL" id="CP035495">
    <property type="protein sequence ID" value="QAY64712.1"/>
    <property type="molecule type" value="Genomic_DNA"/>
</dbReference>
<feature type="coiled-coil region" evidence="1">
    <location>
        <begin position="33"/>
        <end position="67"/>
    </location>
</feature>
<dbReference type="KEGG" id="xyl:ET495_02755"/>
<evidence type="ECO:0000256" key="1">
    <source>
        <dbReference type="SAM" id="Coils"/>
    </source>
</evidence>
<dbReference type="AlphaFoldDB" id="A0A4P6EPK8"/>